<comment type="function">
    <text evidence="1">Required for correct functioning of the GINS complex, a complex that plays an essential role in the initiation of DNA replication, and progression of DNA replication forks. GINS complex seems to bind preferentially to single-stranded DNA.</text>
</comment>
<organism evidence="3 4">
    <name type="scientific">Rozella allomycis (strain CSF55)</name>
    <dbReference type="NCBI Taxonomy" id="988480"/>
    <lineage>
        <taxon>Eukaryota</taxon>
        <taxon>Fungi</taxon>
        <taxon>Fungi incertae sedis</taxon>
        <taxon>Cryptomycota</taxon>
        <taxon>Cryptomycota incertae sedis</taxon>
        <taxon>Rozella</taxon>
    </lineage>
</organism>
<dbReference type="Pfam" id="PF24997">
    <property type="entry name" value="PSF1_C"/>
    <property type="match status" value="1"/>
</dbReference>
<dbReference type="CDD" id="cd21696">
    <property type="entry name" value="GINS_B_Psf1"/>
    <property type="match status" value="1"/>
</dbReference>
<dbReference type="SUPFAM" id="SSF158573">
    <property type="entry name" value="GINS helical bundle-like"/>
    <property type="match status" value="1"/>
</dbReference>
<reference evidence="4" key="1">
    <citation type="journal article" date="2018" name="Nat. Microbiol.">
        <title>Leveraging single-cell genomics to expand the fungal tree of life.</title>
        <authorList>
            <person name="Ahrendt S.R."/>
            <person name="Quandt C.A."/>
            <person name="Ciobanu D."/>
            <person name="Clum A."/>
            <person name="Salamov A."/>
            <person name="Andreopoulos B."/>
            <person name="Cheng J.F."/>
            <person name="Woyke T."/>
            <person name="Pelin A."/>
            <person name="Henrissat B."/>
            <person name="Reynolds N.K."/>
            <person name="Benny G.L."/>
            <person name="Smith M.E."/>
            <person name="James T.Y."/>
            <person name="Grigoriev I.V."/>
        </authorList>
    </citation>
    <scope>NUCLEOTIDE SEQUENCE [LARGE SCALE GENOMIC DNA]</scope>
    <source>
        <strain evidence="4">CSF55</strain>
    </source>
</reference>
<dbReference type="InterPro" id="IPR005339">
    <property type="entry name" value="GINS_Psf1"/>
</dbReference>
<accession>A0A4P9YPE3</accession>
<dbReference type="Gene3D" id="1.20.58.1030">
    <property type="match status" value="1"/>
</dbReference>
<sequence length="182" mass="20914">MQASSLVKEIKRNKGAIYSPYNELAVRQQLQEISAHYSSAQDIANTDTFSKHIDIYKSLIERGKQSLILYHEHRLQMLQSLFWQGGSRAVNQVMQQSNTHESNFLQSYSNLMAKMISKYKFLDIRASLVPPKDLFIQIRVLKDCGNLLTTSGVITLEKDSQHFVRRTDVEHLISQGHVIHVI</sequence>
<feature type="domain" description="DNA replication complex GINS protein PSF1 C-terminal" evidence="2">
    <location>
        <begin position="132"/>
        <end position="181"/>
    </location>
</feature>
<dbReference type="GO" id="GO:1902983">
    <property type="term" value="P:DNA strand elongation involved in mitotic DNA replication"/>
    <property type="evidence" value="ECO:0007669"/>
    <property type="project" value="TreeGrafter"/>
</dbReference>
<gene>
    <name evidence="3" type="ORF">ROZALSC1DRAFT_12101</name>
</gene>
<dbReference type="InterPro" id="IPR036224">
    <property type="entry name" value="GINS_bundle-like_dom_sf"/>
</dbReference>
<protein>
    <recommendedName>
        <fullName evidence="1">DNA replication complex GINS protein PSF1</fullName>
    </recommendedName>
</protein>
<evidence type="ECO:0000313" key="3">
    <source>
        <dbReference type="EMBL" id="RKP20921.1"/>
    </source>
</evidence>
<evidence type="ECO:0000259" key="2">
    <source>
        <dbReference type="Pfam" id="PF24997"/>
    </source>
</evidence>
<comment type="subunit">
    <text evidence="1">Component of the GINS complex.</text>
</comment>
<dbReference type="PANTHER" id="PTHR12914:SF2">
    <property type="entry name" value="DNA REPLICATION COMPLEX GINS PROTEIN PSF1"/>
    <property type="match status" value="1"/>
</dbReference>
<dbReference type="AlphaFoldDB" id="A0A4P9YPE3"/>
<keyword evidence="1" id="KW-0235">DNA replication</keyword>
<comment type="similarity">
    <text evidence="1">Belongs to the GINS1/PSF1 family.</text>
</comment>
<evidence type="ECO:0000256" key="1">
    <source>
        <dbReference type="RuleBase" id="RU368085"/>
    </source>
</evidence>
<dbReference type="GO" id="GO:0000811">
    <property type="term" value="C:GINS complex"/>
    <property type="evidence" value="ECO:0007669"/>
    <property type="project" value="UniProtKB-UniRule"/>
</dbReference>
<dbReference type="PANTHER" id="PTHR12914">
    <property type="entry name" value="PARTNER OF SLD5"/>
    <property type="match status" value="1"/>
</dbReference>
<dbReference type="InterPro" id="IPR056783">
    <property type="entry name" value="PSF1_C"/>
</dbReference>
<proteinExistence type="inferred from homology"/>
<keyword evidence="1" id="KW-0539">Nucleus</keyword>
<evidence type="ECO:0000313" key="4">
    <source>
        <dbReference type="Proteomes" id="UP000281549"/>
    </source>
</evidence>
<dbReference type="Proteomes" id="UP000281549">
    <property type="component" value="Unassembled WGS sequence"/>
</dbReference>
<dbReference type="EMBL" id="ML005007">
    <property type="protein sequence ID" value="RKP20921.1"/>
    <property type="molecule type" value="Genomic_DNA"/>
</dbReference>
<comment type="subcellular location">
    <subcellularLocation>
        <location evidence="1">Nucleus</location>
    </subcellularLocation>
</comment>
<name>A0A4P9YPE3_ROZAC</name>